<dbReference type="PIRSF" id="PIRSF017082">
    <property type="entry name" value="YflP"/>
    <property type="match status" value="1"/>
</dbReference>
<evidence type="ECO:0000256" key="2">
    <source>
        <dbReference type="SAM" id="SignalP"/>
    </source>
</evidence>
<sequence>MNAARRTSWALACGAAWFSCAVGLAAAAPGAALPYPAKPISLIVPYPAGGGTDTIARLVGKHLGDRFGVPVVVENKPGASGILGNDQVAKATPDGYTLLLGITALIQTPALYQNVPYDVRKDLVPVSEVARSSDLFVVHRDVPAHTVEQFVELAKRKPGAYHYGNYGNGTSSHMHGERFKLVTGAQIEAVPFKGAAPLTTAILGGQIASAFVDVSSFNANLESDRIRILAITGTKRHPKLPSVPTFQEIGMAGFEPNGWFGLFAPAGTPRPIVDKLAAAVREIVRTEDVDGRLRSMGLTPVGNTPDEFADVIDTDTPYWAGIVKDAHIVME</sequence>
<dbReference type="EMBL" id="NEVT01000006">
    <property type="protein sequence ID" value="OZI76755.1"/>
    <property type="molecule type" value="Genomic_DNA"/>
</dbReference>
<evidence type="ECO:0000313" key="4">
    <source>
        <dbReference type="Proteomes" id="UP000215633"/>
    </source>
</evidence>
<gene>
    <name evidence="3" type="ORF">CAL24_11515</name>
</gene>
<evidence type="ECO:0000256" key="1">
    <source>
        <dbReference type="ARBA" id="ARBA00006987"/>
    </source>
</evidence>
<keyword evidence="2" id="KW-0732">Signal</keyword>
<feature type="signal peptide" evidence="2">
    <location>
        <begin position="1"/>
        <end position="27"/>
    </location>
</feature>
<protein>
    <submittedName>
        <fullName evidence="3">ABC transporter substrate-binding protein</fullName>
    </submittedName>
</protein>
<dbReference type="RefSeq" id="WP_094807253.1">
    <property type="nucleotide sequence ID" value="NZ_NEVT01000006.1"/>
</dbReference>
<dbReference type="Gene3D" id="3.40.190.10">
    <property type="entry name" value="Periplasmic binding protein-like II"/>
    <property type="match status" value="1"/>
</dbReference>
<accession>A0A261VRM7</accession>
<dbReference type="Proteomes" id="UP000215633">
    <property type="component" value="Unassembled WGS sequence"/>
</dbReference>
<comment type="similarity">
    <text evidence="1">Belongs to the UPF0065 (bug) family.</text>
</comment>
<proteinExistence type="inferred from homology"/>
<comment type="caution">
    <text evidence="3">The sequence shown here is derived from an EMBL/GenBank/DDBJ whole genome shotgun (WGS) entry which is preliminary data.</text>
</comment>
<dbReference type="PROSITE" id="PS51257">
    <property type="entry name" value="PROKAR_LIPOPROTEIN"/>
    <property type="match status" value="1"/>
</dbReference>
<dbReference type="PANTHER" id="PTHR42928:SF5">
    <property type="entry name" value="BLR1237 PROTEIN"/>
    <property type="match status" value="1"/>
</dbReference>
<dbReference type="SUPFAM" id="SSF53850">
    <property type="entry name" value="Periplasmic binding protein-like II"/>
    <property type="match status" value="1"/>
</dbReference>
<reference evidence="4" key="1">
    <citation type="submission" date="2017-05" db="EMBL/GenBank/DDBJ databases">
        <title>Complete and WGS of Bordetella genogroups.</title>
        <authorList>
            <person name="Spilker T."/>
            <person name="Lipuma J."/>
        </authorList>
    </citation>
    <scope>NUCLEOTIDE SEQUENCE [LARGE SCALE GENOMIC DNA]</scope>
    <source>
        <strain evidence="4">AU8256</strain>
    </source>
</reference>
<dbReference type="InterPro" id="IPR042100">
    <property type="entry name" value="Bug_dom1"/>
</dbReference>
<dbReference type="Gene3D" id="3.40.190.150">
    <property type="entry name" value="Bordetella uptake gene, domain 1"/>
    <property type="match status" value="1"/>
</dbReference>
<dbReference type="CDD" id="cd13578">
    <property type="entry name" value="PBP2_Bug27"/>
    <property type="match status" value="1"/>
</dbReference>
<keyword evidence="4" id="KW-1185">Reference proteome</keyword>
<feature type="chain" id="PRO_5012944035" evidence="2">
    <location>
        <begin position="28"/>
        <end position="331"/>
    </location>
</feature>
<name>A0A261VRM7_9BORD</name>
<dbReference type="PANTHER" id="PTHR42928">
    <property type="entry name" value="TRICARBOXYLATE-BINDING PROTEIN"/>
    <property type="match status" value="1"/>
</dbReference>
<dbReference type="InterPro" id="IPR005064">
    <property type="entry name" value="BUG"/>
</dbReference>
<dbReference type="Pfam" id="PF03401">
    <property type="entry name" value="TctC"/>
    <property type="match status" value="1"/>
</dbReference>
<evidence type="ECO:0000313" key="3">
    <source>
        <dbReference type="EMBL" id="OZI76755.1"/>
    </source>
</evidence>
<dbReference type="AlphaFoldDB" id="A0A261VRM7"/>
<organism evidence="3 4">
    <name type="scientific">Bordetella genomosp. 2</name>
    <dbReference type="NCBI Taxonomy" id="1983456"/>
    <lineage>
        <taxon>Bacteria</taxon>
        <taxon>Pseudomonadati</taxon>
        <taxon>Pseudomonadota</taxon>
        <taxon>Betaproteobacteria</taxon>
        <taxon>Burkholderiales</taxon>
        <taxon>Alcaligenaceae</taxon>
        <taxon>Bordetella</taxon>
    </lineage>
</organism>